<keyword evidence="3" id="KW-1185">Reference proteome</keyword>
<name>A0AAV2L967_KNICA</name>
<feature type="region of interest" description="Disordered" evidence="1">
    <location>
        <begin position="79"/>
        <end position="108"/>
    </location>
</feature>
<protein>
    <submittedName>
        <fullName evidence="2">Uncharacterized protein</fullName>
    </submittedName>
</protein>
<evidence type="ECO:0000313" key="2">
    <source>
        <dbReference type="EMBL" id="CAL1598484.1"/>
    </source>
</evidence>
<gene>
    <name evidence="2" type="ORF">KC01_LOCUS26859</name>
</gene>
<sequence>MEESGQMERSVEGPRDQGEHFYQGSKANHLCYELSIWAAAVCMQSASSSCVLFVPLRRHGNGIPKCPTQTRVLECPEKAEARRRGYPRKHAMSESDLTTVTKDDSSQC</sequence>
<dbReference type="AlphaFoldDB" id="A0AAV2L967"/>
<dbReference type="EMBL" id="OZ035844">
    <property type="protein sequence ID" value="CAL1598484.1"/>
    <property type="molecule type" value="Genomic_DNA"/>
</dbReference>
<evidence type="ECO:0000313" key="3">
    <source>
        <dbReference type="Proteomes" id="UP001497482"/>
    </source>
</evidence>
<feature type="compositionally biased region" description="Basic and acidic residues" evidence="1">
    <location>
        <begin position="9"/>
        <end position="19"/>
    </location>
</feature>
<accession>A0AAV2L967</accession>
<evidence type="ECO:0000256" key="1">
    <source>
        <dbReference type="SAM" id="MobiDB-lite"/>
    </source>
</evidence>
<reference evidence="2 3" key="1">
    <citation type="submission" date="2024-04" db="EMBL/GenBank/DDBJ databases">
        <authorList>
            <person name="Waldvogel A.-M."/>
            <person name="Schoenle A."/>
        </authorList>
    </citation>
    <scope>NUCLEOTIDE SEQUENCE [LARGE SCALE GENOMIC DNA]</scope>
</reference>
<feature type="region of interest" description="Disordered" evidence="1">
    <location>
        <begin position="1"/>
        <end position="20"/>
    </location>
</feature>
<proteinExistence type="predicted"/>
<organism evidence="2 3">
    <name type="scientific">Knipowitschia caucasica</name>
    <name type="common">Caucasian dwarf goby</name>
    <name type="synonym">Pomatoschistus caucasicus</name>
    <dbReference type="NCBI Taxonomy" id="637954"/>
    <lineage>
        <taxon>Eukaryota</taxon>
        <taxon>Metazoa</taxon>
        <taxon>Chordata</taxon>
        <taxon>Craniata</taxon>
        <taxon>Vertebrata</taxon>
        <taxon>Euteleostomi</taxon>
        <taxon>Actinopterygii</taxon>
        <taxon>Neopterygii</taxon>
        <taxon>Teleostei</taxon>
        <taxon>Neoteleostei</taxon>
        <taxon>Acanthomorphata</taxon>
        <taxon>Gobiaria</taxon>
        <taxon>Gobiiformes</taxon>
        <taxon>Gobioidei</taxon>
        <taxon>Gobiidae</taxon>
        <taxon>Gobiinae</taxon>
        <taxon>Knipowitschia</taxon>
    </lineage>
</organism>
<dbReference type="Proteomes" id="UP001497482">
    <property type="component" value="Chromosome 22"/>
</dbReference>